<dbReference type="InterPro" id="IPR012337">
    <property type="entry name" value="RNaseH-like_sf"/>
</dbReference>
<dbReference type="InterPro" id="IPR050951">
    <property type="entry name" value="Retrovirus_Pol_polyprotein"/>
</dbReference>
<dbReference type="AlphaFoldDB" id="A0AAD7KN29"/>
<sequence length="236" mass="26942">MGKVKKFILVTCDYFTKWAEAEPTTSINAKPVEKFLWKHIICSFGIPKAIVTDHGRQFDCRPTKSWCLELGIDLRFSSVAYPQVNGQTEAVNKITTGETPFNLTYGMEAVIPVEIGISSPRLETYSEESNETEIRSNLDLLEEVREKARLHQIVHQQTTARHFNDKVKLRPLQVGDLVLRLNQFKSRSSEGKLKESWEGSYQISNIVGPGAYKIRIEAGKVLPNSFNARHLKKYYH</sequence>
<feature type="domain" description="Integrase catalytic" evidence="1">
    <location>
        <begin position="1"/>
        <end position="94"/>
    </location>
</feature>
<dbReference type="GO" id="GO:0015074">
    <property type="term" value="P:DNA integration"/>
    <property type="evidence" value="ECO:0007669"/>
    <property type="project" value="InterPro"/>
</dbReference>
<evidence type="ECO:0000313" key="2">
    <source>
        <dbReference type="EMBL" id="KAJ7942875.1"/>
    </source>
</evidence>
<keyword evidence="3" id="KW-1185">Reference proteome</keyword>
<dbReference type="Pfam" id="PF00665">
    <property type="entry name" value="rve"/>
    <property type="match status" value="1"/>
</dbReference>
<dbReference type="GO" id="GO:0003676">
    <property type="term" value="F:nucleic acid binding"/>
    <property type="evidence" value="ECO:0007669"/>
    <property type="project" value="InterPro"/>
</dbReference>
<dbReference type="EMBL" id="JARAOO010000014">
    <property type="protein sequence ID" value="KAJ7942875.1"/>
    <property type="molecule type" value="Genomic_DNA"/>
</dbReference>
<organism evidence="2 3">
    <name type="scientific">Quillaja saponaria</name>
    <name type="common">Soap bark tree</name>
    <dbReference type="NCBI Taxonomy" id="32244"/>
    <lineage>
        <taxon>Eukaryota</taxon>
        <taxon>Viridiplantae</taxon>
        <taxon>Streptophyta</taxon>
        <taxon>Embryophyta</taxon>
        <taxon>Tracheophyta</taxon>
        <taxon>Spermatophyta</taxon>
        <taxon>Magnoliopsida</taxon>
        <taxon>eudicotyledons</taxon>
        <taxon>Gunneridae</taxon>
        <taxon>Pentapetalae</taxon>
        <taxon>rosids</taxon>
        <taxon>fabids</taxon>
        <taxon>Fabales</taxon>
        <taxon>Quillajaceae</taxon>
        <taxon>Quillaja</taxon>
    </lineage>
</organism>
<accession>A0AAD7KN29</accession>
<reference evidence="2" key="1">
    <citation type="journal article" date="2023" name="Science">
        <title>Elucidation of the pathway for biosynthesis of saponin adjuvants from the soapbark tree.</title>
        <authorList>
            <person name="Reed J."/>
            <person name="Orme A."/>
            <person name="El-Demerdash A."/>
            <person name="Owen C."/>
            <person name="Martin L.B.B."/>
            <person name="Misra R.C."/>
            <person name="Kikuchi S."/>
            <person name="Rejzek M."/>
            <person name="Martin A.C."/>
            <person name="Harkess A."/>
            <person name="Leebens-Mack J."/>
            <person name="Louveau T."/>
            <person name="Stephenson M.J."/>
            <person name="Osbourn A."/>
        </authorList>
    </citation>
    <scope>NUCLEOTIDE SEQUENCE</scope>
    <source>
        <strain evidence="2">S10</strain>
    </source>
</reference>
<dbReference type="PANTHER" id="PTHR37984">
    <property type="entry name" value="PROTEIN CBG26694"/>
    <property type="match status" value="1"/>
</dbReference>
<dbReference type="PANTHER" id="PTHR37984:SF5">
    <property type="entry name" value="PROTEIN NYNRIN-LIKE"/>
    <property type="match status" value="1"/>
</dbReference>
<evidence type="ECO:0000259" key="1">
    <source>
        <dbReference type="PROSITE" id="PS50994"/>
    </source>
</evidence>
<dbReference type="PROSITE" id="PS50994">
    <property type="entry name" value="INTEGRASE"/>
    <property type="match status" value="1"/>
</dbReference>
<dbReference type="InterPro" id="IPR001584">
    <property type="entry name" value="Integrase_cat-core"/>
</dbReference>
<dbReference type="InterPro" id="IPR036397">
    <property type="entry name" value="RNaseH_sf"/>
</dbReference>
<comment type="caution">
    <text evidence="2">The sequence shown here is derived from an EMBL/GenBank/DDBJ whole genome shotgun (WGS) entry which is preliminary data.</text>
</comment>
<dbReference type="Proteomes" id="UP001163823">
    <property type="component" value="Chromosome 14"/>
</dbReference>
<dbReference type="SUPFAM" id="SSF53098">
    <property type="entry name" value="Ribonuclease H-like"/>
    <property type="match status" value="1"/>
</dbReference>
<protein>
    <submittedName>
        <fullName evidence="2">Rve domain-containing protein</fullName>
    </submittedName>
</protein>
<dbReference type="KEGG" id="qsa:O6P43_032491"/>
<proteinExistence type="predicted"/>
<name>A0AAD7KN29_QUISA</name>
<dbReference type="Gene3D" id="3.30.420.10">
    <property type="entry name" value="Ribonuclease H-like superfamily/Ribonuclease H"/>
    <property type="match status" value="1"/>
</dbReference>
<evidence type="ECO:0000313" key="3">
    <source>
        <dbReference type="Proteomes" id="UP001163823"/>
    </source>
</evidence>
<gene>
    <name evidence="2" type="ORF">O6P43_032491</name>
</gene>